<feature type="compositionally biased region" description="Polar residues" evidence="3">
    <location>
        <begin position="1"/>
        <end position="12"/>
    </location>
</feature>
<dbReference type="InterPro" id="IPR021858">
    <property type="entry name" value="Fun_TF"/>
</dbReference>
<dbReference type="OrthoDB" id="187139at2759"/>
<feature type="region of interest" description="Disordered" evidence="3">
    <location>
        <begin position="1"/>
        <end position="43"/>
    </location>
</feature>
<dbReference type="Pfam" id="PF11951">
    <property type="entry name" value="Fungal_trans_2"/>
    <property type="match status" value="1"/>
</dbReference>
<reference evidence="5" key="1">
    <citation type="journal article" date="2017" name="Genome Biol.">
        <title>Comparative genomics reveals high biological diversity and specific adaptations in the industrially and medically important fungal genus Aspergillus.</title>
        <authorList>
            <person name="de Vries R.P."/>
            <person name="Riley R."/>
            <person name="Wiebenga A."/>
            <person name="Aguilar-Osorio G."/>
            <person name="Amillis S."/>
            <person name="Uchima C.A."/>
            <person name="Anderluh G."/>
            <person name="Asadollahi M."/>
            <person name="Askin M."/>
            <person name="Barry K."/>
            <person name="Battaglia E."/>
            <person name="Bayram O."/>
            <person name="Benocci T."/>
            <person name="Braus-Stromeyer S.A."/>
            <person name="Caldana C."/>
            <person name="Canovas D."/>
            <person name="Cerqueira G.C."/>
            <person name="Chen F."/>
            <person name="Chen W."/>
            <person name="Choi C."/>
            <person name="Clum A."/>
            <person name="Dos Santos R.A."/>
            <person name="Damasio A.R."/>
            <person name="Diallinas G."/>
            <person name="Emri T."/>
            <person name="Fekete E."/>
            <person name="Flipphi M."/>
            <person name="Freyberg S."/>
            <person name="Gallo A."/>
            <person name="Gournas C."/>
            <person name="Habgood R."/>
            <person name="Hainaut M."/>
            <person name="Harispe M.L."/>
            <person name="Henrissat B."/>
            <person name="Hilden K.S."/>
            <person name="Hope R."/>
            <person name="Hossain A."/>
            <person name="Karabika E."/>
            <person name="Karaffa L."/>
            <person name="Karanyi Z."/>
            <person name="Krasevec N."/>
            <person name="Kuo A."/>
            <person name="Kusch H."/>
            <person name="LaButti K."/>
            <person name="Lagendijk E.L."/>
            <person name="Lapidus A."/>
            <person name="Levasseur A."/>
            <person name="Lindquist E."/>
            <person name="Lipzen A."/>
            <person name="Logrieco A.F."/>
            <person name="MacCabe A."/>
            <person name="Maekelae M.R."/>
            <person name="Malavazi I."/>
            <person name="Melin P."/>
            <person name="Meyer V."/>
            <person name="Mielnichuk N."/>
            <person name="Miskei M."/>
            <person name="Molnar A.P."/>
            <person name="Mule G."/>
            <person name="Ngan C.Y."/>
            <person name="Orejas M."/>
            <person name="Orosz E."/>
            <person name="Ouedraogo J.P."/>
            <person name="Overkamp K.M."/>
            <person name="Park H.-S."/>
            <person name="Perrone G."/>
            <person name="Piumi F."/>
            <person name="Punt P.J."/>
            <person name="Ram A.F."/>
            <person name="Ramon A."/>
            <person name="Rauscher S."/>
            <person name="Record E."/>
            <person name="Riano-Pachon D.M."/>
            <person name="Robert V."/>
            <person name="Roehrig J."/>
            <person name="Ruller R."/>
            <person name="Salamov A."/>
            <person name="Salih N.S."/>
            <person name="Samson R.A."/>
            <person name="Sandor E."/>
            <person name="Sanguinetti M."/>
            <person name="Schuetze T."/>
            <person name="Sepcic K."/>
            <person name="Shelest E."/>
            <person name="Sherlock G."/>
            <person name="Sophianopoulou V."/>
            <person name="Squina F.M."/>
            <person name="Sun H."/>
            <person name="Susca A."/>
            <person name="Todd R.B."/>
            <person name="Tsang A."/>
            <person name="Unkles S.E."/>
            <person name="van de Wiele N."/>
            <person name="van Rossen-Uffink D."/>
            <person name="Oliveira J.V."/>
            <person name="Vesth T.C."/>
            <person name="Visser J."/>
            <person name="Yu J.-H."/>
            <person name="Zhou M."/>
            <person name="Andersen M.R."/>
            <person name="Archer D.B."/>
            <person name="Baker S.E."/>
            <person name="Benoit I."/>
            <person name="Brakhage A.A."/>
            <person name="Braus G.H."/>
            <person name="Fischer R."/>
            <person name="Frisvad J.C."/>
            <person name="Goldman G.H."/>
            <person name="Houbraken J."/>
            <person name="Oakley B."/>
            <person name="Pocsi I."/>
            <person name="Scazzocchio C."/>
            <person name="Seiboth B."/>
            <person name="vanKuyk P.A."/>
            <person name="Wortman J."/>
            <person name="Dyer P.S."/>
            <person name="Grigoriev I.V."/>
        </authorList>
    </citation>
    <scope>NUCLEOTIDE SEQUENCE [LARGE SCALE GENOMIC DNA]</scope>
    <source>
        <strain evidence="5">CBS 134.48</strain>
    </source>
</reference>
<dbReference type="Proteomes" id="UP000184304">
    <property type="component" value="Unassembled WGS sequence"/>
</dbReference>
<dbReference type="AlphaFoldDB" id="A0A1L9N1M2"/>
<evidence type="ECO:0000256" key="2">
    <source>
        <dbReference type="ARBA" id="ARBA00023242"/>
    </source>
</evidence>
<accession>A0A1L9N1M2</accession>
<dbReference type="GO" id="GO:0003700">
    <property type="term" value="F:DNA-binding transcription factor activity"/>
    <property type="evidence" value="ECO:0007669"/>
    <property type="project" value="TreeGrafter"/>
</dbReference>
<dbReference type="OMA" id="HTTVLCW"/>
<dbReference type="GO" id="GO:0045944">
    <property type="term" value="P:positive regulation of transcription by RNA polymerase II"/>
    <property type="evidence" value="ECO:0007669"/>
    <property type="project" value="TreeGrafter"/>
</dbReference>
<dbReference type="PANTHER" id="PTHR37534">
    <property type="entry name" value="TRANSCRIPTIONAL ACTIVATOR PROTEIN UGA3"/>
    <property type="match status" value="1"/>
</dbReference>
<name>A0A1L9N1M2_ASPTC</name>
<keyword evidence="2" id="KW-0539">Nucleus</keyword>
<evidence type="ECO:0000256" key="3">
    <source>
        <dbReference type="SAM" id="MobiDB-lite"/>
    </source>
</evidence>
<dbReference type="VEuPathDB" id="FungiDB:ASPTUDRAFT_44543"/>
<sequence length="457" mass="51710">MSRQTAKLSSANIILPRQRRRKSSSTQALSAFRSRSDSPSPPNTELLLRSLPWSQHSPMFQEIRQSHPQLSRSQAAFLYTFFLHKAAQVVCIRDEPSNPFLHVLIPVAMQSDMILHALLAFSGVIYLQNNRRGHFAHAVWEQYAQVLRSLKHSLVIYSQGQNDLAVFLMITCLILCAIEITNADTHEHAFLHLRAAQDLFSAAEAHCSNTPLFSFAAEFYLYIVALLPSCTSPKDHSETLLRSEADVQLCSRILMRNQTPLVGMLCGNAFTLFQWIPQVYEISIAIHDHLVHAGVGGLPMHLCLSRLRVHSIIQSWTPEIQNDDDGYRCGLIYQLALLSLLDMSPLNERGSAEGSVSYRRQLILNFMQLLRAIPPESNHTTVLCWPLAVLGAYAEEPEDRAFVRTYLFCMVKKYNLGNMYQTIALLGLVWKSQHLLDTGPRCLTTAMEIQGFRIMFT</sequence>
<proteinExistence type="predicted"/>
<dbReference type="GO" id="GO:0000976">
    <property type="term" value="F:transcription cis-regulatory region binding"/>
    <property type="evidence" value="ECO:0007669"/>
    <property type="project" value="TreeGrafter"/>
</dbReference>
<keyword evidence="5" id="KW-1185">Reference proteome</keyword>
<evidence type="ECO:0000313" key="4">
    <source>
        <dbReference type="EMBL" id="OJI83198.1"/>
    </source>
</evidence>
<protein>
    <submittedName>
        <fullName evidence="4">Uncharacterized protein</fullName>
    </submittedName>
</protein>
<evidence type="ECO:0000256" key="1">
    <source>
        <dbReference type="ARBA" id="ARBA00004123"/>
    </source>
</evidence>
<comment type="subcellular location">
    <subcellularLocation>
        <location evidence="1">Nucleus</location>
    </subcellularLocation>
</comment>
<gene>
    <name evidence="4" type="ORF">ASPTUDRAFT_44543</name>
</gene>
<dbReference type="PANTHER" id="PTHR37534:SF43">
    <property type="entry name" value="FINGER DOMAIN PROTEIN, PUTATIVE (AFU_ORTHOLOGUE AFUA_1G01850)-RELATED"/>
    <property type="match status" value="1"/>
</dbReference>
<organism evidence="4 5">
    <name type="scientific">Aspergillus tubingensis (strain CBS 134.48)</name>
    <dbReference type="NCBI Taxonomy" id="767770"/>
    <lineage>
        <taxon>Eukaryota</taxon>
        <taxon>Fungi</taxon>
        <taxon>Dikarya</taxon>
        <taxon>Ascomycota</taxon>
        <taxon>Pezizomycotina</taxon>
        <taxon>Eurotiomycetes</taxon>
        <taxon>Eurotiomycetidae</taxon>
        <taxon>Eurotiales</taxon>
        <taxon>Aspergillaceae</taxon>
        <taxon>Aspergillus</taxon>
        <taxon>Aspergillus subgen. Circumdati</taxon>
    </lineage>
</organism>
<dbReference type="GO" id="GO:0005634">
    <property type="term" value="C:nucleus"/>
    <property type="evidence" value="ECO:0007669"/>
    <property type="project" value="UniProtKB-SubCell"/>
</dbReference>
<evidence type="ECO:0000313" key="5">
    <source>
        <dbReference type="Proteomes" id="UP000184304"/>
    </source>
</evidence>
<dbReference type="EMBL" id="KV878204">
    <property type="protein sequence ID" value="OJI83198.1"/>
    <property type="molecule type" value="Genomic_DNA"/>
</dbReference>
<dbReference type="STRING" id="767770.A0A1L9N1M2"/>